<accession>V5WKL0</accession>
<dbReference type="RefSeq" id="WP_024268635.1">
    <property type="nucleotide sequence ID" value="NC_023035.1"/>
</dbReference>
<dbReference type="Pfam" id="PF00441">
    <property type="entry name" value="Acyl-CoA_dh_1"/>
    <property type="match status" value="1"/>
</dbReference>
<dbReference type="InterPro" id="IPR006091">
    <property type="entry name" value="Acyl-CoA_Oxase/DH_mid-dom"/>
</dbReference>
<proteinExistence type="inferred from homology"/>
<dbReference type="GO" id="GO:0050660">
    <property type="term" value="F:flavin adenine dinucleotide binding"/>
    <property type="evidence" value="ECO:0007669"/>
    <property type="project" value="InterPro"/>
</dbReference>
<evidence type="ECO:0000256" key="1">
    <source>
        <dbReference type="ARBA" id="ARBA00001974"/>
    </source>
</evidence>
<dbReference type="Pfam" id="PF02771">
    <property type="entry name" value="Acyl-CoA_dh_N"/>
    <property type="match status" value="1"/>
</dbReference>
<comment type="similarity">
    <text evidence="2 6">Belongs to the acyl-CoA dehydrogenase family.</text>
</comment>
<evidence type="ECO:0000256" key="2">
    <source>
        <dbReference type="ARBA" id="ARBA00009347"/>
    </source>
</evidence>
<sequence length="548" mass="61092">MDVQYGFFEKLYSGEYDSSMLVRNYDESIDEAKVQKFMESYDALIKDFPAREIEAQGVVPDALMKGLKEIGIFGLLIDKKYGGLGFTLSEYLRVVEEMARHDMALVLVPLAHLSIGLKGILLYGSEEQKKQYLTPAASGEMVFGYALTEPKQGSDAQNVDTKAILSDDGSHYVLNGTKTYITNANYAGAYTVFAQLDPENRPGYMGAFIVERKWDGVSTGPDMPKMGLKVSSTAALKFKDVKVPKENLIAAEGDGFKIAMNVLNYGRLGLGAASAGLMNQSVQDMIKRATSRKQFSMPISEFELIQEKIVRSDAHAMAARSMTYFTAKMLEDDHLMNVAMESSHTKLYGTNRCWDTLYDALQAAGGSGYISTQPYEKRMRDFRVTTIFEGTTEIHSIYPPLTVFRSWGKLLKSGEKSKLSVFTDLPRPRLGSPVYSDPLLNQGFKLAKKLEKRFRKLASLGLRTYGKKIAGKEYFLRSMTHLNVAAFALLSSASVLESNKTNGRALEAADRRRYEYLMTEARQLLEDTPKQGISSLEEAGSALWKELK</sequence>
<dbReference type="HOGENOM" id="CLU_018204_11_2_12"/>
<dbReference type="Gene3D" id="1.10.540.10">
    <property type="entry name" value="Acyl-CoA dehydrogenase/oxidase, N-terminal domain"/>
    <property type="match status" value="1"/>
</dbReference>
<comment type="cofactor">
    <cofactor evidence="1 6">
        <name>FAD</name>
        <dbReference type="ChEBI" id="CHEBI:57692"/>
    </cofactor>
</comment>
<keyword evidence="11" id="KW-1185">Reference proteome</keyword>
<dbReference type="EMBL" id="CP006939">
    <property type="protein sequence ID" value="AHC15731.1"/>
    <property type="molecule type" value="Genomic_DNA"/>
</dbReference>
<dbReference type="InterPro" id="IPR046373">
    <property type="entry name" value="Acyl-CoA_Oxase/DH_mid-dom_sf"/>
</dbReference>
<evidence type="ECO:0000259" key="9">
    <source>
        <dbReference type="Pfam" id="PF02771"/>
    </source>
</evidence>
<dbReference type="GO" id="GO:0016937">
    <property type="term" value="F:short-chain fatty acyl-CoA dehydrogenase activity"/>
    <property type="evidence" value="ECO:0007669"/>
    <property type="project" value="UniProtKB-EC"/>
</dbReference>
<feature type="domain" description="Acyl-CoA dehydrogenase/oxidase C-terminal" evidence="7">
    <location>
        <begin position="253"/>
        <end position="395"/>
    </location>
</feature>
<organism evidence="10 11">
    <name type="scientific">Salinispira pacifica</name>
    <dbReference type="NCBI Taxonomy" id="1307761"/>
    <lineage>
        <taxon>Bacteria</taxon>
        <taxon>Pseudomonadati</taxon>
        <taxon>Spirochaetota</taxon>
        <taxon>Spirochaetia</taxon>
        <taxon>Spirochaetales</taxon>
        <taxon>Spirochaetaceae</taxon>
        <taxon>Salinispira</taxon>
    </lineage>
</organism>
<evidence type="ECO:0000256" key="5">
    <source>
        <dbReference type="ARBA" id="ARBA00023002"/>
    </source>
</evidence>
<dbReference type="InterPro" id="IPR009100">
    <property type="entry name" value="AcylCoA_DH/oxidase_NM_dom_sf"/>
</dbReference>
<dbReference type="OrthoDB" id="335553at2"/>
<dbReference type="PANTHER" id="PTHR43884">
    <property type="entry name" value="ACYL-COA DEHYDROGENASE"/>
    <property type="match status" value="1"/>
</dbReference>
<protein>
    <submittedName>
        <fullName evidence="10">Butyryl-CoA dehydrogenase</fullName>
        <ecNumber evidence="10">1.3.8.1</ecNumber>
    </submittedName>
</protein>
<gene>
    <name evidence="10" type="ORF">L21SP2_2378</name>
</gene>
<dbReference type="AlphaFoldDB" id="V5WKL0"/>
<dbReference type="EC" id="1.3.8.1" evidence="10"/>
<dbReference type="SUPFAM" id="SSF56645">
    <property type="entry name" value="Acyl-CoA dehydrogenase NM domain-like"/>
    <property type="match status" value="1"/>
</dbReference>
<dbReference type="KEGG" id="slr:L21SP2_2378"/>
<dbReference type="FunFam" id="2.40.110.10:FF:000002">
    <property type="entry name" value="Acyl-CoA dehydrogenase fadE12"/>
    <property type="match status" value="1"/>
</dbReference>
<dbReference type="Gene3D" id="2.40.110.10">
    <property type="entry name" value="Butyryl-CoA Dehydrogenase, subunit A, domain 2"/>
    <property type="match status" value="1"/>
</dbReference>
<dbReference type="eggNOG" id="COG1960">
    <property type="taxonomic scope" value="Bacteria"/>
</dbReference>
<dbReference type="InterPro" id="IPR037069">
    <property type="entry name" value="AcylCoA_DH/ox_N_sf"/>
</dbReference>
<dbReference type="SUPFAM" id="SSF47203">
    <property type="entry name" value="Acyl-CoA dehydrogenase C-terminal domain-like"/>
    <property type="match status" value="1"/>
</dbReference>
<dbReference type="InterPro" id="IPR009075">
    <property type="entry name" value="AcylCo_DH/oxidase_C"/>
</dbReference>
<evidence type="ECO:0000313" key="10">
    <source>
        <dbReference type="EMBL" id="AHC15731.1"/>
    </source>
</evidence>
<keyword evidence="4 6" id="KW-0274">FAD</keyword>
<keyword evidence="5 6" id="KW-0560">Oxidoreductase</keyword>
<dbReference type="Gene3D" id="1.20.140.10">
    <property type="entry name" value="Butyryl-CoA Dehydrogenase, subunit A, domain 3"/>
    <property type="match status" value="1"/>
</dbReference>
<keyword evidence="3 6" id="KW-0285">Flavoprotein</keyword>
<evidence type="ECO:0000256" key="4">
    <source>
        <dbReference type="ARBA" id="ARBA00022827"/>
    </source>
</evidence>
<evidence type="ECO:0000259" key="7">
    <source>
        <dbReference type="Pfam" id="PF00441"/>
    </source>
</evidence>
<dbReference type="Pfam" id="PF02770">
    <property type="entry name" value="Acyl-CoA_dh_M"/>
    <property type="match status" value="1"/>
</dbReference>
<reference evidence="10 11" key="1">
    <citation type="journal article" date="2015" name="Stand. Genomic Sci.">
        <title>Complete genome sequence and description of Salinispira pacifica gen. nov., sp. nov., a novel spirochaete isolated form a hypersaline microbial mat.</title>
        <authorList>
            <person name="Ben Hania W."/>
            <person name="Joseph M."/>
            <person name="Schumann P."/>
            <person name="Bunk B."/>
            <person name="Fiebig A."/>
            <person name="Sproer C."/>
            <person name="Klenk H.P."/>
            <person name="Fardeau M.L."/>
            <person name="Spring S."/>
        </authorList>
    </citation>
    <scope>NUCLEOTIDE SEQUENCE [LARGE SCALE GENOMIC DNA]</scope>
    <source>
        <strain evidence="10 11">L21-RPul-D2</strain>
    </source>
</reference>
<dbReference type="STRING" id="1307761.L21SP2_2378"/>
<name>V5WKL0_9SPIO</name>
<feature type="domain" description="Acyl-CoA oxidase/dehydrogenase middle" evidence="8">
    <location>
        <begin position="145"/>
        <end position="241"/>
    </location>
</feature>
<dbReference type="InterPro" id="IPR013786">
    <property type="entry name" value="AcylCoA_DH/ox_N"/>
</dbReference>
<dbReference type="Proteomes" id="UP000018680">
    <property type="component" value="Chromosome"/>
</dbReference>
<evidence type="ECO:0000256" key="6">
    <source>
        <dbReference type="RuleBase" id="RU362125"/>
    </source>
</evidence>
<evidence type="ECO:0000313" key="11">
    <source>
        <dbReference type="Proteomes" id="UP000018680"/>
    </source>
</evidence>
<dbReference type="PANTHER" id="PTHR43884:SF9">
    <property type="entry name" value="COMPLEX I ASSEMBLY FACTOR ACAD9, MITOCHONDRIAL"/>
    <property type="match status" value="1"/>
</dbReference>
<dbReference type="InterPro" id="IPR036250">
    <property type="entry name" value="AcylCo_DH-like_C"/>
</dbReference>
<evidence type="ECO:0000259" key="8">
    <source>
        <dbReference type="Pfam" id="PF02770"/>
    </source>
</evidence>
<evidence type="ECO:0000256" key="3">
    <source>
        <dbReference type="ARBA" id="ARBA00022630"/>
    </source>
</evidence>
<feature type="domain" description="Acyl-CoA dehydrogenase/oxidase N-terminal" evidence="9">
    <location>
        <begin position="50"/>
        <end position="140"/>
    </location>
</feature>